<accession>A0ABY8BVN2</accession>
<evidence type="ECO:0000313" key="3">
    <source>
        <dbReference type="Proteomes" id="UP001214553"/>
    </source>
</evidence>
<dbReference type="EMBL" id="CP119108">
    <property type="protein sequence ID" value="WEG08245.1"/>
    <property type="molecule type" value="Genomic_DNA"/>
</dbReference>
<dbReference type="CDD" id="cd07750">
    <property type="entry name" value="PolyPPase_VTC_like"/>
    <property type="match status" value="1"/>
</dbReference>
<dbReference type="Gene3D" id="3.20.100.30">
    <property type="entry name" value="VTC, catalytic tunnel domain"/>
    <property type="match status" value="1"/>
</dbReference>
<proteinExistence type="predicted"/>
<dbReference type="Pfam" id="PF09359">
    <property type="entry name" value="VTC"/>
    <property type="match status" value="1"/>
</dbReference>
<evidence type="ECO:0000313" key="2">
    <source>
        <dbReference type="EMBL" id="WEG08245.1"/>
    </source>
</evidence>
<protein>
    <submittedName>
        <fullName evidence="2">Polyphosphate polymerase domain-containing protein</fullName>
    </submittedName>
</protein>
<keyword evidence="3" id="KW-1185">Reference proteome</keyword>
<gene>
    <name evidence="2" type="ORF">PU630_13510</name>
</gene>
<dbReference type="RefSeq" id="WP_275277575.1">
    <property type="nucleotide sequence ID" value="NZ_CP119108.1"/>
</dbReference>
<reference evidence="2 3" key="1">
    <citation type="submission" date="2023-03" db="EMBL/GenBank/DDBJ databases">
        <title>Genome sequence of Microbacterium sp. KACC 23027.</title>
        <authorList>
            <person name="Kim S."/>
            <person name="Heo J."/>
            <person name="Kwon S.-W."/>
        </authorList>
    </citation>
    <scope>NUCLEOTIDE SEQUENCE [LARGE SCALE GENOMIC DNA]</scope>
    <source>
        <strain evidence="2 3">KACC 23027</strain>
    </source>
</reference>
<feature type="domain" description="VTC" evidence="1">
    <location>
        <begin position="28"/>
        <end position="226"/>
    </location>
</feature>
<organism evidence="2 3">
    <name type="scientific">Microbacterium horticulturae</name>
    <dbReference type="NCBI Taxonomy" id="3028316"/>
    <lineage>
        <taxon>Bacteria</taxon>
        <taxon>Bacillati</taxon>
        <taxon>Actinomycetota</taxon>
        <taxon>Actinomycetes</taxon>
        <taxon>Micrococcales</taxon>
        <taxon>Microbacteriaceae</taxon>
        <taxon>Microbacterium</taxon>
    </lineage>
</organism>
<dbReference type="Proteomes" id="UP001214553">
    <property type="component" value="Chromosome"/>
</dbReference>
<evidence type="ECO:0000259" key="1">
    <source>
        <dbReference type="Pfam" id="PF09359"/>
    </source>
</evidence>
<dbReference type="InterPro" id="IPR042267">
    <property type="entry name" value="VTC_sf"/>
</dbReference>
<dbReference type="InterPro" id="IPR018966">
    <property type="entry name" value="VTC_domain"/>
</dbReference>
<name>A0ABY8BVN2_9MICO</name>
<sequence length="245" mass="27507">MTALDGLVAALPPIALDELNARAALLRRVDSKYFAPRAALAELLEAIPELRVLEIGGHRSFRYRTVYYDSAAFTHYREHVQGRRHRFKVRVRTYCDSGDCMLEVKSKGYRGQTVKDRRPRGPRHPDALDADERAFVSSITGRDAAVLRPVLETVYDRTTLCAGDQRITLDTDLTCAAGDRRGRGPDDVLVETKSPDGRTGLDRALVHAGVRPHSVSKYCVAAALLYPQLPRNRWHRTLQRSFALV</sequence>